<feature type="region of interest" description="Disordered" evidence="6">
    <location>
        <begin position="96"/>
        <end position="124"/>
    </location>
</feature>
<dbReference type="GO" id="GO:0005886">
    <property type="term" value="C:plasma membrane"/>
    <property type="evidence" value="ECO:0007669"/>
    <property type="project" value="UniProtKB-SubCell"/>
</dbReference>
<gene>
    <name evidence="9" type="ORF">FYJ66_01550</name>
</gene>
<name>A0A6A8M4R0_9FIRM</name>
<evidence type="ECO:0000256" key="2">
    <source>
        <dbReference type="ARBA" id="ARBA00022475"/>
    </source>
</evidence>
<dbReference type="RefSeq" id="WP_154571762.1">
    <property type="nucleotide sequence ID" value="NZ_VUNB01000001.1"/>
</dbReference>
<dbReference type="EMBL" id="VUNB01000001">
    <property type="protein sequence ID" value="MST68295.1"/>
    <property type="molecule type" value="Genomic_DNA"/>
</dbReference>
<evidence type="ECO:0000256" key="1">
    <source>
        <dbReference type="ARBA" id="ARBA00004651"/>
    </source>
</evidence>
<dbReference type="AlphaFoldDB" id="A0A6A8M4R0"/>
<evidence type="ECO:0000256" key="3">
    <source>
        <dbReference type="ARBA" id="ARBA00022692"/>
    </source>
</evidence>
<comment type="subcellular location">
    <subcellularLocation>
        <location evidence="1">Cell membrane</location>
        <topology evidence="1">Multi-pass membrane protein</topology>
    </subcellularLocation>
</comment>
<evidence type="ECO:0000259" key="8">
    <source>
        <dbReference type="Pfam" id="PF00482"/>
    </source>
</evidence>
<dbReference type="PANTHER" id="PTHR35007:SF2">
    <property type="entry name" value="PILUS ASSEMBLE PROTEIN"/>
    <property type="match status" value="1"/>
</dbReference>
<evidence type="ECO:0000313" key="9">
    <source>
        <dbReference type="EMBL" id="MST68295.1"/>
    </source>
</evidence>
<reference evidence="9" key="1">
    <citation type="submission" date="2019-09" db="EMBL/GenBank/DDBJ databases">
        <title>In-depth cultivation of the pig gut microbiome towards novel bacterial diversity and tailored functional studies.</title>
        <authorList>
            <person name="Wylensek D."/>
            <person name="Hitch T.C.A."/>
            <person name="Clavel T."/>
        </authorList>
    </citation>
    <scope>NUCLEOTIDE SEQUENCE</scope>
    <source>
        <strain evidence="9">RF-744-FAT-WT-3</strain>
    </source>
</reference>
<feature type="transmembrane region" description="Helical" evidence="7">
    <location>
        <begin position="322"/>
        <end position="343"/>
    </location>
</feature>
<keyword evidence="5 7" id="KW-0472">Membrane</keyword>
<keyword evidence="4 7" id="KW-1133">Transmembrane helix</keyword>
<feature type="transmembrane region" description="Helical" evidence="7">
    <location>
        <begin position="162"/>
        <end position="181"/>
    </location>
</feature>
<dbReference type="InterPro" id="IPR018076">
    <property type="entry name" value="T2SS_GspF_dom"/>
</dbReference>
<feature type="transmembrane region" description="Helical" evidence="7">
    <location>
        <begin position="32"/>
        <end position="51"/>
    </location>
</feature>
<feature type="domain" description="Type II secretion system protein GspF" evidence="8">
    <location>
        <begin position="206"/>
        <end position="340"/>
    </location>
</feature>
<evidence type="ECO:0000256" key="6">
    <source>
        <dbReference type="SAM" id="MobiDB-lite"/>
    </source>
</evidence>
<dbReference type="Pfam" id="PF00482">
    <property type="entry name" value="T2SSF"/>
    <property type="match status" value="1"/>
</dbReference>
<feature type="compositionally biased region" description="Basic and acidic residues" evidence="6">
    <location>
        <begin position="106"/>
        <end position="124"/>
    </location>
</feature>
<accession>A0A6A8M4R0</accession>
<comment type="caution">
    <text evidence="9">The sequence shown here is derived from an EMBL/GenBank/DDBJ whole genome shotgun (WGS) entry which is preliminary data.</text>
</comment>
<evidence type="ECO:0000256" key="4">
    <source>
        <dbReference type="ARBA" id="ARBA00022989"/>
    </source>
</evidence>
<evidence type="ECO:0000256" key="7">
    <source>
        <dbReference type="SAM" id="Phobius"/>
    </source>
</evidence>
<organism evidence="9">
    <name type="scientific">Baileyella intestinalis</name>
    <dbReference type="NCBI Taxonomy" id="2606709"/>
    <lineage>
        <taxon>Bacteria</taxon>
        <taxon>Bacillati</taxon>
        <taxon>Bacillota</taxon>
        <taxon>Clostridia</taxon>
        <taxon>Peptostreptococcales</taxon>
        <taxon>Anaerovoracaceae</taxon>
        <taxon>Baileyella</taxon>
    </lineage>
</organism>
<protein>
    <recommendedName>
        <fullName evidence="8">Type II secretion system protein GspF domain-containing protein</fullName>
    </recommendedName>
</protein>
<keyword evidence="2" id="KW-1003">Cell membrane</keyword>
<sequence length="345" mass="39536">MKNITNRLQNAVTRLSELSGAEGMGEKEKKKLFRSVLLVSLIFLLAAGKGLSEKNKYILDEKGNVIGVTRADTGRLSTYSLIAEINGEYGQIRKKTEFTPDYTEPGGEKKKREEEKERGRKDAEARLNSTISDAENTLKKKIILPDQMDDGTRIKWTRNRKGGGWVFLYPAIIMMIVVYISREGSYRNRKREKELRKEVVLDLPRFTNQLMLMMNAGMILKDAFDQICLCYEKEEGSMSAFQKLAVEEHESNSGNRVSTAELINEMAEKCSSKELMRIASILRENERKGTDIIENLDYESRYLWDKRKIIAREQGKMMEMKMAYPLGLLLIVLMVVTMAPAMLEM</sequence>
<dbReference type="PANTHER" id="PTHR35007">
    <property type="entry name" value="INTEGRAL MEMBRANE PROTEIN-RELATED"/>
    <property type="match status" value="1"/>
</dbReference>
<proteinExistence type="predicted"/>
<evidence type="ECO:0000256" key="5">
    <source>
        <dbReference type="ARBA" id="ARBA00023136"/>
    </source>
</evidence>
<keyword evidence="3 7" id="KW-0812">Transmembrane</keyword>